<accession>A0AAP0MTQ7</accession>
<sequence length="230" mass="26284">MERIDRHNIVLLEIERHESGEGETFKRMFVYWERTSYTFKNHCRGILAVDGWKINNLWNSVMPVAAGPDGNNGILPVAFCEVDVEDLESCHFIVVEQNDTRLKLIDNSSSTYDLNIEAMSCSCGLWQKSRILCTHACRRIQLNMGNVEDYVDNMMSVQNIWSMYTPGILELPKEHACKWHTGDIVLLSMTQRPEDVSAKGSNEIAANTVNQRTTIHSHFATNNLQEHIVL</sequence>
<dbReference type="PROSITE" id="PS50966">
    <property type="entry name" value="ZF_SWIM"/>
    <property type="match status" value="1"/>
</dbReference>
<dbReference type="GO" id="GO:0008270">
    <property type="term" value="F:zinc ion binding"/>
    <property type="evidence" value="ECO:0007669"/>
    <property type="project" value="UniProtKB-KW"/>
</dbReference>
<protein>
    <recommendedName>
        <fullName evidence="5">SWIM-type domain-containing protein</fullName>
    </recommendedName>
</protein>
<reference evidence="6 7" key="1">
    <citation type="submission" date="2024-05" db="EMBL/GenBank/DDBJ databases">
        <title>Haplotype-resolved chromosome-level genome assembly of Huyou (Citrus changshanensis).</title>
        <authorList>
            <person name="Miao C."/>
            <person name="Chen W."/>
            <person name="Wu Y."/>
            <person name="Wang L."/>
            <person name="Zhao S."/>
            <person name="Grierson D."/>
            <person name="Xu C."/>
            <person name="Chen K."/>
        </authorList>
    </citation>
    <scope>NUCLEOTIDE SEQUENCE [LARGE SCALE GENOMIC DNA]</scope>
    <source>
        <strain evidence="6">01-14</strain>
        <tissue evidence="6">Leaf</tissue>
    </source>
</reference>
<name>A0AAP0MTQ7_9ROSI</name>
<evidence type="ECO:0000259" key="5">
    <source>
        <dbReference type="PROSITE" id="PS50966"/>
    </source>
</evidence>
<dbReference type="SMART" id="SM00575">
    <property type="entry name" value="ZnF_PMZ"/>
    <property type="match status" value="1"/>
</dbReference>
<keyword evidence="7" id="KW-1185">Reference proteome</keyword>
<evidence type="ECO:0000256" key="3">
    <source>
        <dbReference type="ARBA" id="ARBA00022833"/>
    </source>
</evidence>
<keyword evidence="1" id="KW-0479">Metal-binding</keyword>
<evidence type="ECO:0000256" key="4">
    <source>
        <dbReference type="PROSITE-ProRule" id="PRU00325"/>
    </source>
</evidence>
<dbReference type="InterPro" id="IPR007527">
    <property type="entry name" value="Znf_SWIM"/>
</dbReference>
<dbReference type="PANTHER" id="PTHR31973:SF195">
    <property type="entry name" value="MUDR FAMILY TRANSPOSASE"/>
    <property type="match status" value="1"/>
</dbReference>
<gene>
    <name evidence="6" type="ORF">WN944_010455</name>
</gene>
<dbReference type="Pfam" id="PF04434">
    <property type="entry name" value="SWIM"/>
    <property type="match status" value="1"/>
</dbReference>
<feature type="domain" description="SWIM-type" evidence="5">
    <location>
        <begin position="112"/>
        <end position="144"/>
    </location>
</feature>
<proteinExistence type="predicted"/>
<dbReference type="AlphaFoldDB" id="A0AAP0MTQ7"/>
<evidence type="ECO:0000256" key="2">
    <source>
        <dbReference type="ARBA" id="ARBA00022771"/>
    </source>
</evidence>
<evidence type="ECO:0000313" key="6">
    <source>
        <dbReference type="EMBL" id="KAK9222024.1"/>
    </source>
</evidence>
<dbReference type="Proteomes" id="UP001428341">
    <property type="component" value="Unassembled WGS sequence"/>
</dbReference>
<keyword evidence="3" id="KW-0862">Zinc</keyword>
<dbReference type="EMBL" id="JBCGBO010000002">
    <property type="protein sequence ID" value="KAK9222024.1"/>
    <property type="molecule type" value="Genomic_DNA"/>
</dbReference>
<comment type="caution">
    <text evidence="6">The sequence shown here is derived from an EMBL/GenBank/DDBJ whole genome shotgun (WGS) entry which is preliminary data.</text>
</comment>
<dbReference type="InterPro" id="IPR006564">
    <property type="entry name" value="Znf_PMZ"/>
</dbReference>
<keyword evidence="2 4" id="KW-0863">Zinc-finger</keyword>
<dbReference type="PANTHER" id="PTHR31973">
    <property type="entry name" value="POLYPROTEIN, PUTATIVE-RELATED"/>
    <property type="match status" value="1"/>
</dbReference>
<evidence type="ECO:0000256" key="1">
    <source>
        <dbReference type="ARBA" id="ARBA00022723"/>
    </source>
</evidence>
<organism evidence="6 7">
    <name type="scientific">Citrus x changshan-huyou</name>
    <dbReference type="NCBI Taxonomy" id="2935761"/>
    <lineage>
        <taxon>Eukaryota</taxon>
        <taxon>Viridiplantae</taxon>
        <taxon>Streptophyta</taxon>
        <taxon>Embryophyta</taxon>
        <taxon>Tracheophyta</taxon>
        <taxon>Spermatophyta</taxon>
        <taxon>Magnoliopsida</taxon>
        <taxon>eudicotyledons</taxon>
        <taxon>Gunneridae</taxon>
        <taxon>Pentapetalae</taxon>
        <taxon>rosids</taxon>
        <taxon>malvids</taxon>
        <taxon>Sapindales</taxon>
        <taxon>Rutaceae</taxon>
        <taxon>Aurantioideae</taxon>
        <taxon>Citrus</taxon>
    </lineage>
</organism>
<evidence type="ECO:0000313" key="7">
    <source>
        <dbReference type="Proteomes" id="UP001428341"/>
    </source>
</evidence>